<dbReference type="Gene3D" id="2.40.50.100">
    <property type="match status" value="1"/>
</dbReference>
<organism evidence="4 5">
    <name type="scientific">Nematostella vectensis</name>
    <name type="common">Starlet sea anemone</name>
    <dbReference type="NCBI Taxonomy" id="45351"/>
    <lineage>
        <taxon>Eukaryota</taxon>
        <taxon>Metazoa</taxon>
        <taxon>Cnidaria</taxon>
        <taxon>Anthozoa</taxon>
        <taxon>Hexacorallia</taxon>
        <taxon>Actiniaria</taxon>
        <taxon>Edwardsiidae</taxon>
        <taxon>Nematostella</taxon>
    </lineage>
</organism>
<dbReference type="SUPFAM" id="SSF51230">
    <property type="entry name" value="Single hybrid motif"/>
    <property type="match status" value="1"/>
</dbReference>
<dbReference type="Pfam" id="PF00364">
    <property type="entry name" value="Biotin_lipoyl"/>
    <property type="match status" value="1"/>
</dbReference>
<dbReference type="HOGENOM" id="CLU_016733_7_6_1"/>
<evidence type="ECO:0000256" key="1">
    <source>
        <dbReference type="ARBA" id="ARBA00022823"/>
    </source>
</evidence>
<evidence type="ECO:0000313" key="4">
    <source>
        <dbReference type="EMBL" id="EDO26585.1"/>
    </source>
</evidence>
<dbReference type="PhylomeDB" id="A7TBM2"/>
<feature type="non-terminal residue" evidence="4">
    <location>
        <position position="58"/>
    </location>
</feature>
<dbReference type="PROSITE" id="PS50968">
    <property type="entry name" value="BIOTINYL_LIPOYL"/>
    <property type="match status" value="1"/>
</dbReference>
<keyword evidence="5" id="KW-1185">Reference proteome</keyword>
<dbReference type="InterPro" id="IPR003016">
    <property type="entry name" value="2-oxoA_DH_lipoyl-BS"/>
</dbReference>
<dbReference type="PROSITE" id="PS00189">
    <property type="entry name" value="LIPOYL"/>
    <property type="match status" value="1"/>
</dbReference>
<protein>
    <recommendedName>
        <fullName evidence="3">Lipoyl-binding domain-containing protein</fullName>
    </recommendedName>
</protein>
<dbReference type="STRING" id="45351.A7TBM2"/>
<dbReference type="GO" id="GO:0045254">
    <property type="term" value="C:pyruvate dehydrogenase complex"/>
    <property type="evidence" value="ECO:0007669"/>
    <property type="project" value="InterPro"/>
</dbReference>
<accession>A7TBM2</accession>
<dbReference type="EMBL" id="DS475407">
    <property type="protein sequence ID" value="EDO26585.1"/>
    <property type="molecule type" value="Genomic_DNA"/>
</dbReference>
<proteinExistence type="predicted"/>
<dbReference type="InterPro" id="IPR000089">
    <property type="entry name" value="Biotin_lipoyl"/>
</dbReference>
<dbReference type="KEGG" id="nve:5497024"/>
<keyword evidence="1" id="KW-0450">Lipoyl</keyword>
<dbReference type="InParanoid" id="A7TBM2"/>
<name>A7TBM2_NEMVE</name>
<dbReference type="InterPro" id="IPR011053">
    <property type="entry name" value="Single_hybrid_motif"/>
</dbReference>
<evidence type="ECO:0000313" key="5">
    <source>
        <dbReference type="Proteomes" id="UP000001593"/>
    </source>
</evidence>
<evidence type="ECO:0000256" key="2">
    <source>
        <dbReference type="ARBA" id="ARBA00022946"/>
    </source>
</evidence>
<dbReference type="PANTHER" id="PTHR23151:SF90">
    <property type="entry name" value="DIHYDROLIPOYLLYSINE-RESIDUE ACETYLTRANSFERASE COMPONENT OF PYRUVATE DEHYDROGENASE COMPLEX, MITOCHONDRIAL-RELATED"/>
    <property type="match status" value="1"/>
</dbReference>
<dbReference type="InterPro" id="IPR045257">
    <property type="entry name" value="E2/Pdx1"/>
</dbReference>
<feature type="non-terminal residue" evidence="4">
    <location>
        <position position="1"/>
    </location>
</feature>
<keyword evidence="2" id="KW-0809">Transit peptide</keyword>
<dbReference type="AlphaFoldDB" id="A7TBM2"/>
<dbReference type="Proteomes" id="UP000001593">
    <property type="component" value="Unassembled WGS sequence"/>
</dbReference>
<dbReference type="eggNOG" id="KOG0557">
    <property type="taxonomic scope" value="Eukaryota"/>
</dbReference>
<sequence>QVLMPALSPTMETGTIVSWLKKEGDTIEPGDALCEIETDKATLTLDTDEQGVLAKIVI</sequence>
<evidence type="ECO:0000259" key="3">
    <source>
        <dbReference type="PROSITE" id="PS50968"/>
    </source>
</evidence>
<reference evidence="4 5" key="1">
    <citation type="journal article" date="2007" name="Science">
        <title>Sea anemone genome reveals ancestral eumetazoan gene repertoire and genomic organization.</title>
        <authorList>
            <person name="Putnam N.H."/>
            <person name="Srivastava M."/>
            <person name="Hellsten U."/>
            <person name="Dirks B."/>
            <person name="Chapman J."/>
            <person name="Salamov A."/>
            <person name="Terry A."/>
            <person name="Shapiro H."/>
            <person name="Lindquist E."/>
            <person name="Kapitonov V.V."/>
            <person name="Jurka J."/>
            <person name="Genikhovich G."/>
            <person name="Grigoriev I.V."/>
            <person name="Lucas S.M."/>
            <person name="Steele R.E."/>
            <person name="Finnerty J.R."/>
            <person name="Technau U."/>
            <person name="Martindale M.Q."/>
            <person name="Rokhsar D.S."/>
        </authorList>
    </citation>
    <scope>NUCLEOTIDE SEQUENCE [LARGE SCALE GENOMIC DNA]</scope>
    <source>
        <strain evidence="5">CH2 X CH6</strain>
    </source>
</reference>
<dbReference type="PANTHER" id="PTHR23151">
    <property type="entry name" value="DIHYDROLIPOAMIDE ACETYL/SUCCINYL-TRANSFERASE-RELATED"/>
    <property type="match status" value="1"/>
</dbReference>
<dbReference type="CDD" id="cd06849">
    <property type="entry name" value="lipoyl_domain"/>
    <property type="match status" value="1"/>
</dbReference>
<gene>
    <name evidence="4" type="ORF">NEMVEDRAFT_v1g8812</name>
</gene>
<dbReference type="GO" id="GO:0006086">
    <property type="term" value="P:pyruvate decarboxylation to acetyl-CoA"/>
    <property type="evidence" value="ECO:0007669"/>
    <property type="project" value="InterPro"/>
</dbReference>
<feature type="domain" description="Lipoyl-binding" evidence="3">
    <location>
        <begin position="1"/>
        <end position="58"/>
    </location>
</feature>